<dbReference type="AlphaFoldDB" id="A0AAE1W7E4"/>
<protein>
    <submittedName>
        <fullName evidence="3">Retrovirus-related Pol polyprotein from transposon TNT 1-94</fullName>
    </submittedName>
</protein>
<dbReference type="InterPro" id="IPR054722">
    <property type="entry name" value="PolX-like_BBD"/>
</dbReference>
<dbReference type="Pfam" id="PF22936">
    <property type="entry name" value="Pol_BBD"/>
    <property type="match status" value="1"/>
</dbReference>
<proteinExistence type="predicted"/>
<feature type="domain" description="GAG-pre-integrase" evidence="1">
    <location>
        <begin position="110"/>
        <end position="160"/>
    </location>
</feature>
<dbReference type="Pfam" id="PF13976">
    <property type="entry name" value="gag_pre-integrs"/>
    <property type="match status" value="1"/>
</dbReference>
<reference evidence="3" key="1">
    <citation type="submission" date="2020-06" db="EMBL/GenBank/DDBJ databases">
        <authorList>
            <person name="Li T."/>
            <person name="Hu X."/>
            <person name="Zhang T."/>
            <person name="Song X."/>
            <person name="Zhang H."/>
            <person name="Dai N."/>
            <person name="Sheng W."/>
            <person name="Hou X."/>
            <person name="Wei L."/>
        </authorList>
    </citation>
    <scope>NUCLEOTIDE SEQUENCE</scope>
    <source>
        <strain evidence="3">K16</strain>
        <tissue evidence="3">Leaf</tissue>
    </source>
</reference>
<comment type="caution">
    <text evidence="3">The sequence shown here is derived from an EMBL/GenBank/DDBJ whole genome shotgun (WGS) entry which is preliminary data.</text>
</comment>
<evidence type="ECO:0000313" key="4">
    <source>
        <dbReference type="Proteomes" id="UP001289374"/>
    </source>
</evidence>
<dbReference type="InterPro" id="IPR025724">
    <property type="entry name" value="GAG-pre-integrase_dom"/>
</dbReference>
<reference evidence="3" key="2">
    <citation type="journal article" date="2024" name="Plant">
        <title>Genomic evolution and insights into agronomic trait innovations of Sesamum species.</title>
        <authorList>
            <person name="Miao H."/>
            <person name="Wang L."/>
            <person name="Qu L."/>
            <person name="Liu H."/>
            <person name="Sun Y."/>
            <person name="Le M."/>
            <person name="Wang Q."/>
            <person name="Wei S."/>
            <person name="Zheng Y."/>
            <person name="Lin W."/>
            <person name="Duan Y."/>
            <person name="Cao H."/>
            <person name="Xiong S."/>
            <person name="Wang X."/>
            <person name="Wei L."/>
            <person name="Li C."/>
            <person name="Ma Q."/>
            <person name="Ju M."/>
            <person name="Zhao R."/>
            <person name="Li G."/>
            <person name="Mu C."/>
            <person name="Tian Q."/>
            <person name="Mei H."/>
            <person name="Zhang T."/>
            <person name="Gao T."/>
            <person name="Zhang H."/>
        </authorList>
    </citation>
    <scope>NUCLEOTIDE SEQUENCE</scope>
    <source>
        <strain evidence="3">K16</strain>
    </source>
</reference>
<dbReference type="Proteomes" id="UP001289374">
    <property type="component" value="Unassembled WGS sequence"/>
</dbReference>
<evidence type="ECO:0000259" key="2">
    <source>
        <dbReference type="Pfam" id="PF22936"/>
    </source>
</evidence>
<accession>A0AAE1W7E4</accession>
<feature type="domain" description="Retrovirus-related Pol polyprotein from transposon TNT 1-94-like beta-barrel" evidence="2">
    <location>
        <begin position="1"/>
        <end position="70"/>
    </location>
</feature>
<keyword evidence="4" id="KW-1185">Reference proteome</keyword>
<name>A0AAE1W7E4_9LAMI</name>
<gene>
    <name evidence="3" type="ORF">Sango_2415800</name>
</gene>
<sequence length="186" mass="21078">MTHFREILSNYRSENFGSVSLANEKICDVHGLGDACLIFDNGFKLILKNVRYVPDLAHNLISCSALEEEGLEGKWGKGIIKIMKGSLTMFKAERKRNLYICTVKYDCFAAFVLNTNKTDLWHKRLGHISSKGLELLHKQVILKEKYADMNFCDDCILGKHHKVHFPSSPSPNSTSTCILDYVHADV</sequence>
<evidence type="ECO:0000313" key="3">
    <source>
        <dbReference type="EMBL" id="KAK4388092.1"/>
    </source>
</evidence>
<dbReference type="EMBL" id="JACGWL010000014">
    <property type="protein sequence ID" value="KAK4388092.1"/>
    <property type="molecule type" value="Genomic_DNA"/>
</dbReference>
<evidence type="ECO:0000259" key="1">
    <source>
        <dbReference type="Pfam" id="PF13976"/>
    </source>
</evidence>
<organism evidence="3 4">
    <name type="scientific">Sesamum angolense</name>
    <dbReference type="NCBI Taxonomy" id="2727404"/>
    <lineage>
        <taxon>Eukaryota</taxon>
        <taxon>Viridiplantae</taxon>
        <taxon>Streptophyta</taxon>
        <taxon>Embryophyta</taxon>
        <taxon>Tracheophyta</taxon>
        <taxon>Spermatophyta</taxon>
        <taxon>Magnoliopsida</taxon>
        <taxon>eudicotyledons</taxon>
        <taxon>Gunneridae</taxon>
        <taxon>Pentapetalae</taxon>
        <taxon>asterids</taxon>
        <taxon>lamiids</taxon>
        <taxon>Lamiales</taxon>
        <taxon>Pedaliaceae</taxon>
        <taxon>Sesamum</taxon>
    </lineage>
</organism>